<keyword evidence="1 2" id="KW-0597">Phosphoprotein</keyword>
<evidence type="ECO:0000256" key="1">
    <source>
        <dbReference type="ARBA" id="ARBA00022553"/>
    </source>
</evidence>
<reference evidence="4" key="1">
    <citation type="journal article" date="2024" name="Antonie Van Leeuwenhoek">
        <title>Bradyrhizobium ontarionense sp. nov., a novel bacterial symbiont isolated from Aeschynomene indica (Indian jointvetch), harbours photosynthesis, nitrogen fixation and nitrous oxide (N2O) reductase genes.</title>
        <authorList>
            <person name="Bromfield E.S.P."/>
            <person name="Cloutier S."/>
        </authorList>
    </citation>
    <scope>NUCLEOTIDE SEQUENCE</scope>
    <source>
        <strain evidence="4">A19</strain>
    </source>
</reference>
<protein>
    <submittedName>
        <fullName evidence="4">Response regulator</fullName>
    </submittedName>
</protein>
<dbReference type="SMART" id="SM00448">
    <property type="entry name" value="REC"/>
    <property type="match status" value="1"/>
</dbReference>
<evidence type="ECO:0000259" key="3">
    <source>
        <dbReference type="PROSITE" id="PS50110"/>
    </source>
</evidence>
<sequence>MRKPARPLTRVLVIDDDCSVSTAIQAILAGRHCETAIASRAYAGIRALQQSIFDVVMLDIFMPGLNGLDVIEHIRRSSLIPIIVMSGFRLRSSTESVDYLGLAKQRGATLCMPKPFQAVQLIEAVESTLCSPCLAEGPRS</sequence>
<evidence type="ECO:0000256" key="2">
    <source>
        <dbReference type="PROSITE-ProRule" id="PRU00169"/>
    </source>
</evidence>
<dbReference type="InterPro" id="IPR050595">
    <property type="entry name" value="Bact_response_regulator"/>
</dbReference>
<dbReference type="PANTHER" id="PTHR44591">
    <property type="entry name" value="STRESS RESPONSE REGULATOR PROTEIN 1"/>
    <property type="match status" value="1"/>
</dbReference>
<dbReference type="PANTHER" id="PTHR44591:SF23">
    <property type="entry name" value="CHEY SUBFAMILY"/>
    <property type="match status" value="1"/>
</dbReference>
<dbReference type="CDD" id="cd00156">
    <property type="entry name" value="REC"/>
    <property type="match status" value="1"/>
</dbReference>
<dbReference type="InterPro" id="IPR001789">
    <property type="entry name" value="Sig_transdc_resp-reg_receiver"/>
</dbReference>
<organism evidence="4 5">
    <name type="scientific">Bradyrhizobium ontarionense</name>
    <dbReference type="NCBI Taxonomy" id="2898149"/>
    <lineage>
        <taxon>Bacteria</taxon>
        <taxon>Pseudomonadati</taxon>
        <taxon>Pseudomonadota</taxon>
        <taxon>Alphaproteobacteria</taxon>
        <taxon>Hyphomicrobiales</taxon>
        <taxon>Nitrobacteraceae</taxon>
        <taxon>Bradyrhizobium</taxon>
    </lineage>
</organism>
<name>A0ABY3RM60_9BRAD</name>
<dbReference type="Proteomes" id="UP001431010">
    <property type="component" value="Chromosome"/>
</dbReference>
<evidence type="ECO:0000313" key="4">
    <source>
        <dbReference type="EMBL" id="UFZ07980.1"/>
    </source>
</evidence>
<dbReference type="SUPFAM" id="SSF52172">
    <property type="entry name" value="CheY-like"/>
    <property type="match status" value="1"/>
</dbReference>
<feature type="domain" description="Response regulatory" evidence="3">
    <location>
        <begin position="10"/>
        <end position="129"/>
    </location>
</feature>
<dbReference type="Pfam" id="PF00072">
    <property type="entry name" value="Response_reg"/>
    <property type="match status" value="1"/>
</dbReference>
<dbReference type="RefSeq" id="WP_231327429.1">
    <property type="nucleotide sequence ID" value="NZ_CP088156.1"/>
</dbReference>
<dbReference type="EMBL" id="CP088156">
    <property type="protein sequence ID" value="UFZ07980.1"/>
    <property type="molecule type" value="Genomic_DNA"/>
</dbReference>
<feature type="modified residue" description="4-aspartylphosphate" evidence="2">
    <location>
        <position position="59"/>
    </location>
</feature>
<keyword evidence="5" id="KW-1185">Reference proteome</keyword>
<dbReference type="PROSITE" id="PS50110">
    <property type="entry name" value="RESPONSE_REGULATORY"/>
    <property type="match status" value="1"/>
</dbReference>
<accession>A0ABY3RM60</accession>
<evidence type="ECO:0000313" key="5">
    <source>
        <dbReference type="Proteomes" id="UP001431010"/>
    </source>
</evidence>
<proteinExistence type="predicted"/>
<gene>
    <name evidence="4" type="ORF">LQG66_17490</name>
</gene>
<dbReference type="InterPro" id="IPR011006">
    <property type="entry name" value="CheY-like_superfamily"/>
</dbReference>
<dbReference type="Gene3D" id="3.40.50.2300">
    <property type="match status" value="1"/>
</dbReference>